<evidence type="ECO:0000313" key="11">
    <source>
        <dbReference type="Proteomes" id="UP000265515"/>
    </source>
</evidence>
<reference evidence="10 11" key="1">
    <citation type="journal article" date="2018" name="Cell">
        <title>The Chara Genome: Secondary Complexity and Implications for Plant Terrestrialization.</title>
        <authorList>
            <person name="Nishiyama T."/>
            <person name="Sakayama H."/>
            <person name="Vries J.D."/>
            <person name="Buschmann H."/>
            <person name="Saint-Marcoux D."/>
            <person name="Ullrich K.K."/>
            <person name="Haas F.B."/>
            <person name="Vanderstraeten L."/>
            <person name="Becker D."/>
            <person name="Lang D."/>
            <person name="Vosolsobe S."/>
            <person name="Rombauts S."/>
            <person name="Wilhelmsson P.K.I."/>
            <person name="Janitza P."/>
            <person name="Kern R."/>
            <person name="Heyl A."/>
            <person name="Rumpler F."/>
            <person name="Villalobos L.I.A.C."/>
            <person name="Clay J.M."/>
            <person name="Skokan R."/>
            <person name="Toyoda A."/>
            <person name="Suzuki Y."/>
            <person name="Kagoshima H."/>
            <person name="Schijlen E."/>
            <person name="Tajeshwar N."/>
            <person name="Catarino B."/>
            <person name="Hetherington A.J."/>
            <person name="Saltykova A."/>
            <person name="Bonnot C."/>
            <person name="Breuninger H."/>
            <person name="Symeonidi A."/>
            <person name="Radhakrishnan G.V."/>
            <person name="Van Nieuwerburgh F."/>
            <person name="Deforce D."/>
            <person name="Chang C."/>
            <person name="Karol K.G."/>
            <person name="Hedrich R."/>
            <person name="Ulvskov P."/>
            <person name="Glockner G."/>
            <person name="Delwiche C.F."/>
            <person name="Petrasek J."/>
            <person name="Van de Peer Y."/>
            <person name="Friml J."/>
            <person name="Beilby M."/>
            <person name="Dolan L."/>
            <person name="Kohara Y."/>
            <person name="Sugano S."/>
            <person name="Fujiyama A."/>
            <person name="Delaux P.-M."/>
            <person name="Quint M."/>
            <person name="TheiBen G."/>
            <person name="Hagemann M."/>
            <person name="Harholt J."/>
            <person name="Dunand C."/>
            <person name="Zachgo S."/>
            <person name="Langdale J."/>
            <person name="Maumus F."/>
            <person name="Straeten D.V.D."/>
            <person name="Gould S.B."/>
            <person name="Rensing S.A."/>
        </authorList>
    </citation>
    <scope>NUCLEOTIDE SEQUENCE [LARGE SCALE GENOMIC DNA]</scope>
    <source>
        <strain evidence="10 11">S276</strain>
    </source>
</reference>
<sequence>MVLVVLAVVGLSYYAVVIANYGPELMEGGSRTLWALVVLIIFHVLLVMLLWCYFAVVLTDPGEVPPGWRPSAEELDLEGASATVPLTCGAGSMDLVGGTVGGYISGTGSLARLDIPSTVTSSLSASATDGFPSPVSGTPGPPPVVAGDGRAAVGAGTGHERVRYCRKCCAYKPPRCHHCSVCGRCVLKMDHHCIWVANCVGACNYKFFLLFLVYTMLETSFVSIVLLPQSIAFFKNGDADGPGAGIPGRAGTTFLGFVFNLAFALSVLSFLLMHLSLVSNNTTTIEAYEKNISSRWRYDIGRRRNWEQVFGMKKWSWILPVYDDDDLRRMPALHGLDFPCRTDVDTQEY</sequence>
<evidence type="ECO:0000256" key="2">
    <source>
        <dbReference type="ARBA" id="ARBA00008574"/>
    </source>
</evidence>
<comment type="subcellular location">
    <subcellularLocation>
        <location evidence="1">Membrane</location>
        <topology evidence="1">Multi-pass membrane protein</topology>
    </subcellularLocation>
</comment>
<dbReference type="InterPro" id="IPR039859">
    <property type="entry name" value="PFA4/ZDH16/20/ERF2-like"/>
</dbReference>
<proteinExistence type="inferred from homology"/>
<keyword evidence="6 8" id="KW-0472">Membrane</keyword>
<dbReference type="GO" id="GO:0019706">
    <property type="term" value="F:protein-cysteine S-palmitoyltransferase activity"/>
    <property type="evidence" value="ECO:0007669"/>
    <property type="project" value="UniProtKB-EC"/>
</dbReference>
<comment type="catalytic activity">
    <reaction evidence="8">
        <text>L-cysteinyl-[protein] + hexadecanoyl-CoA = S-hexadecanoyl-L-cysteinyl-[protein] + CoA</text>
        <dbReference type="Rhea" id="RHEA:36683"/>
        <dbReference type="Rhea" id="RHEA-COMP:10131"/>
        <dbReference type="Rhea" id="RHEA-COMP:11032"/>
        <dbReference type="ChEBI" id="CHEBI:29950"/>
        <dbReference type="ChEBI" id="CHEBI:57287"/>
        <dbReference type="ChEBI" id="CHEBI:57379"/>
        <dbReference type="ChEBI" id="CHEBI:74151"/>
        <dbReference type="EC" id="2.3.1.225"/>
    </reaction>
</comment>
<name>A0A388K797_CHABU</name>
<evidence type="ECO:0000256" key="1">
    <source>
        <dbReference type="ARBA" id="ARBA00004141"/>
    </source>
</evidence>
<dbReference type="OrthoDB" id="331948at2759"/>
<dbReference type="PANTHER" id="PTHR12246">
    <property type="entry name" value="PALMITOYLTRANSFERASE ZDHHC16"/>
    <property type="match status" value="1"/>
</dbReference>
<dbReference type="OMA" id="EQHANNT"/>
<feature type="transmembrane region" description="Helical" evidence="8">
    <location>
        <begin position="35"/>
        <end position="59"/>
    </location>
</feature>
<comment type="caution">
    <text evidence="10">The sequence shown here is derived from an EMBL/GenBank/DDBJ whole genome shotgun (WGS) entry which is preliminary data.</text>
</comment>
<dbReference type="Gramene" id="GBG65899">
    <property type="protein sequence ID" value="GBG65899"/>
    <property type="gene ID" value="CBR_g54190"/>
</dbReference>
<gene>
    <name evidence="10" type="ORF">CBR_g54190</name>
</gene>
<evidence type="ECO:0000259" key="9">
    <source>
        <dbReference type="Pfam" id="PF01529"/>
    </source>
</evidence>
<keyword evidence="11" id="KW-1185">Reference proteome</keyword>
<accession>A0A388K797</accession>
<comment type="domain">
    <text evidence="8">The DHHC domain is required for palmitoyltransferase activity.</text>
</comment>
<dbReference type="GO" id="GO:0016020">
    <property type="term" value="C:membrane"/>
    <property type="evidence" value="ECO:0007669"/>
    <property type="project" value="UniProtKB-SubCell"/>
</dbReference>
<dbReference type="STRING" id="69332.A0A388K797"/>
<dbReference type="Proteomes" id="UP000265515">
    <property type="component" value="Unassembled WGS sequence"/>
</dbReference>
<keyword evidence="4 8" id="KW-0812">Transmembrane</keyword>
<protein>
    <recommendedName>
        <fullName evidence="8">S-acyltransferase</fullName>
        <ecNumber evidence="8">2.3.1.225</ecNumber>
    </recommendedName>
    <alternativeName>
        <fullName evidence="8">Palmitoyltransferase</fullName>
    </alternativeName>
</protein>
<evidence type="ECO:0000256" key="7">
    <source>
        <dbReference type="ARBA" id="ARBA00023315"/>
    </source>
</evidence>
<keyword evidence="5 8" id="KW-1133">Transmembrane helix</keyword>
<dbReference type="Pfam" id="PF01529">
    <property type="entry name" value="DHHC"/>
    <property type="match status" value="1"/>
</dbReference>
<organism evidence="10 11">
    <name type="scientific">Chara braunii</name>
    <name type="common">Braun's stonewort</name>
    <dbReference type="NCBI Taxonomy" id="69332"/>
    <lineage>
        <taxon>Eukaryota</taxon>
        <taxon>Viridiplantae</taxon>
        <taxon>Streptophyta</taxon>
        <taxon>Charophyceae</taxon>
        <taxon>Charales</taxon>
        <taxon>Characeae</taxon>
        <taxon>Chara</taxon>
    </lineage>
</organism>
<evidence type="ECO:0000256" key="3">
    <source>
        <dbReference type="ARBA" id="ARBA00022679"/>
    </source>
</evidence>
<evidence type="ECO:0000256" key="8">
    <source>
        <dbReference type="RuleBase" id="RU079119"/>
    </source>
</evidence>
<dbReference type="PROSITE" id="PS50216">
    <property type="entry name" value="DHHC"/>
    <property type="match status" value="1"/>
</dbReference>
<keyword evidence="3 8" id="KW-0808">Transferase</keyword>
<dbReference type="EC" id="2.3.1.225" evidence="8"/>
<evidence type="ECO:0000313" key="10">
    <source>
        <dbReference type="EMBL" id="GBG65899.1"/>
    </source>
</evidence>
<evidence type="ECO:0000256" key="6">
    <source>
        <dbReference type="ARBA" id="ARBA00023136"/>
    </source>
</evidence>
<evidence type="ECO:0000256" key="4">
    <source>
        <dbReference type="ARBA" id="ARBA00022692"/>
    </source>
</evidence>
<dbReference type="InterPro" id="IPR001594">
    <property type="entry name" value="Palmitoyltrfase_DHHC"/>
</dbReference>
<feature type="transmembrane region" description="Helical" evidence="8">
    <location>
        <begin position="207"/>
        <end position="234"/>
    </location>
</feature>
<keyword evidence="7 8" id="KW-0012">Acyltransferase</keyword>
<evidence type="ECO:0000256" key="5">
    <source>
        <dbReference type="ARBA" id="ARBA00022989"/>
    </source>
</evidence>
<dbReference type="EMBL" id="BFEA01000067">
    <property type="protein sequence ID" value="GBG65899.1"/>
    <property type="molecule type" value="Genomic_DNA"/>
</dbReference>
<feature type="transmembrane region" description="Helical" evidence="8">
    <location>
        <begin position="254"/>
        <end position="273"/>
    </location>
</feature>
<comment type="similarity">
    <text evidence="2 8">Belongs to the DHHC palmitoyltransferase family.</text>
</comment>
<feature type="domain" description="Palmitoyltransferase DHHC" evidence="9">
    <location>
        <begin position="161"/>
        <end position="290"/>
    </location>
</feature>
<dbReference type="AlphaFoldDB" id="A0A388K797"/>